<evidence type="ECO:0000256" key="1">
    <source>
        <dbReference type="SAM" id="SignalP"/>
    </source>
</evidence>
<protein>
    <submittedName>
        <fullName evidence="2">Uncharacterized protein</fullName>
    </submittedName>
</protein>
<dbReference type="AlphaFoldDB" id="A0A2S4HKB1"/>
<feature type="chain" id="PRO_5015598165" evidence="1">
    <location>
        <begin position="20"/>
        <end position="180"/>
    </location>
</feature>
<evidence type="ECO:0000313" key="3">
    <source>
        <dbReference type="Proteomes" id="UP000237222"/>
    </source>
</evidence>
<dbReference type="RefSeq" id="WP_103682800.1">
    <property type="nucleotide sequence ID" value="NZ_PQGG01000006.1"/>
</dbReference>
<proteinExistence type="predicted"/>
<organism evidence="2 3">
    <name type="scientific">Zhongshania marina</name>
    <dbReference type="NCBI Taxonomy" id="2304603"/>
    <lineage>
        <taxon>Bacteria</taxon>
        <taxon>Pseudomonadati</taxon>
        <taxon>Pseudomonadota</taxon>
        <taxon>Gammaproteobacteria</taxon>
        <taxon>Cellvibrionales</taxon>
        <taxon>Spongiibacteraceae</taxon>
        <taxon>Zhongshania</taxon>
    </lineage>
</organism>
<name>A0A2S4HKB1_9GAMM</name>
<keyword evidence="1" id="KW-0732">Signal</keyword>
<dbReference type="EMBL" id="PQGG01000006">
    <property type="protein sequence ID" value="POP54428.1"/>
    <property type="molecule type" value="Genomic_DNA"/>
</dbReference>
<gene>
    <name evidence="2" type="ORF">C0068_01880</name>
</gene>
<feature type="signal peptide" evidence="1">
    <location>
        <begin position="1"/>
        <end position="19"/>
    </location>
</feature>
<dbReference type="Proteomes" id="UP000237222">
    <property type="component" value="Unassembled WGS sequence"/>
</dbReference>
<sequence>MLAKAPQLLRTASISLVLAALLGGCQSAPPNTDSPAPPTFNTSIQTTSLSQALQQLESRQFVAAEADFQSILSASSDQAAIQQALAGLTLVYLYDDSPLFSLPLATATMDRLYQHIMRWPQNRPSINMLLLSLNMCFDQRLKLNQEIDLREKTEAREQKLINETIALQRAIEKLRRLTLH</sequence>
<comment type="caution">
    <text evidence="2">The sequence shown here is derived from an EMBL/GenBank/DDBJ whole genome shotgun (WGS) entry which is preliminary data.</text>
</comment>
<reference evidence="2" key="1">
    <citation type="submission" date="2018-01" db="EMBL/GenBank/DDBJ databases">
        <authorList>
            <person name="Yu X.-D."/>
        </authorList>
    </citation>
    <scope>NUCLEOTIDE SEQUENCE</scope>
    <source>
        <strain evidence="2">ZX-21</strain>
    </source>
</reference>
<evidence type="ECO:0000313" key="2">
    <source>
        <dbReference type="EMBL" id="POP54428.1"/>
    </source>
</evidence>
<dbReference type="PROSITE" id="PS51257">
    <property type="entry name" value="PROKAR_LIPOPROTEIN"/>
    <property type="match status" value="1"/>
</dbReference>
<dbReference type="OrthoDB" id="5741243at2"/>
<accession>A0A2S4HKB1</accession>